<dbReference type="SUPFAM" id="SSF52091">
    <property type="entry name" value="SpoIIaa-like"/>
    <property type="match status" value="1"/>
</dbReference>
<feature type="region of interest" description="Disordered" evidence="1">
    <location>
        <begin position="56"/>
        <end position="110"/>
    </location>
</feature>
<evidence type="ECO:0000256" key="1">
    <source>
        <dbReference type="SAM" id="MobiDB-lite"/>
    </source>
</evidence>
<feature type="region of interest" description="Disordered" evidence="1">
    <location>
        <begin position="132"/>
        <end position="162"/>
    </location>
</feature>
<keyword evidence="4" id="KW-1185">Reference proteome</keyword>
<protein>
    <submittedName>
        <fullName evidence="3">Anti-anti-sigma factor</fullName>
    </submittedName>
</protein>
<evidence type="ECO:0000313" key="4">
    <source>
        <dbReference type="Proteomes" id="UP000540685"/>
    </source>
</evidence>
<dbReference type="Pfam" id="PF01740">
    <property type="entry name" value="STAS"/>
    <property type="match status" value="1"/>
</dbReference>
<accession>A0A7W9IGR9</accession>
<dbReference type="RefSeq" id="WP_184537862.1">
    <property type="nucleotide sequence ID" value="NZ_JACHMP010000001.1"/>
</dbReference>
<dbReference type="EMBL" id="JACHMP010000001">
    <property type="protein sequence ID" value="MBB5819774.1"/>
    <property type="molecule type" value="Genomic_DNA"/>
</dbReference>
<name>A0A7W9IGR9_9ACTN</name>
<dbReference type="InterPro" id="IPR036513">
    <property type="entry name" value="STAS_dom_sf"/>
</dbReference>
<organism evidence="3 4">
    <name type="scientific">Streptosporangium becharense</name>
    <dbReference type="NCBI Taxonomy" id="1816182"/>
    <lineage>
        <taxon>Bacteria</taxon>
        <taxon>Bacillati</taxon>
        <taxon>Actinomycetota</taxon>
        <taxon>Actinomycetes</taxon>
        <taxon>Streptosporangiales</taxon>
        <taxon>Streptosporangiaceae</taxon>
        <taxon>Streptosporangium</taxon>
    </lineage>
</organism>
<dbReference type="CDD" id="cd07043">
    <property type="entry name" value="STAS_anti-anti-sigma_factors"/>
    <property type="match status" value="1"/>
</dbReference>
<feature type="domain" description="STAS" evidence="2">
    <location>
        <begin position="1"/>
        <end position="237"/>
    </location>
</feature>
<dbReference type="AlphaFoldDB" id="A0A7W9IGR9"/>
<evidence type="ECO:0000259" key="2">
    <source>
        <dbReference type="PROSITE" id="PS50801"/>
    </source>
</evidence>
<sequence>MIRASGDLDYDYAPIFRQELTAIWGLDGDAPPPPPLHAPSQLPPVEAAFSVPAPFSSVIPSSPAGRPSPLSAESLPQSGPESPLTHLASEPPSSPLDPATSSSLFSPEVPLPAESLPPGVAVSPASPAVPLPAAGSPATSPGVLATSGTTSPGVQAPSGKAPLPGHAPRVILDLTELTFCDSTGLAELLWTLRRSQQAGMHLILVGPSRTLCHMLATTGLLPFFTLAASLEEALEGTGADPAEAR</sequence>
<dbReference type="PROSITE" id="PS50801">
    <property type="entry name" value="STAS"/>
    <property type="match status" value="1"/>
</dbReference>
<evidence type="ECO:0000313" key="3">
    <source>
        <dbReference type="EMBL" id="MBB5819774.1"/>
    </source>
</evidence>
<reference evidence="3 4" key="1">
    <citation type="submission" date="2020-08" db="EMBL/GenBank/DDBJ databases">
        <title>Sequencing the genomes of 1000 actinobacteria strains.</title>
        <authorList>
            <person name="Klenk H.-P."/>
        </authorList>
    </citation>
    <scope>NUCLEOTIDE SEQUENCE [LARGE SCALE GENOMIC DNA]</scope>
    <source>
        <strain evidence="3 4">DSM 46887</strain>
    </source>
</reference>
<dbReference type="Proteomes" id="UP000540685">
    <property type="component" value="Unassembled WGS sequence"/>
</dbReference>
<dbReference type="InterPro" id="IPR002645">
    <property type="entry name" value="STAS_dom"/>
</dbReference>
<gene>
    <name evidence="3" type="ORF">F4562_002836</name>
</gene>
<dbReference type="Gene3D" id="3.30.750.24">
    <property type="entry name" value="STAS domain"/>
    <property type="match status" value="1"/>
</dbReference>
<proteinExistence type="predicted"/>
<comment type="caution">
    <text evidence="3">The sequence shown here is derived from an EMBL/GenBank/DDBJ whole genome shotgun (WGS) entry which is preliminary data.</text>
</comment>